<protein>
    <submittedName>
        <fullName evidence="1">Uncharacterized protein</fullName>
    </submittedName>
</protein>
<gene>
    <name evidence="1" type="ORF">CEY02_20675</name>
</gene>
<name>A0A2A5IDX0_BACPU</name>
<reference evidence="1 2" key="1">
    <citation type="submission" date="2017-06" db="EMBL/GenBank/DDBJ databases">
        <title>Draft Genome Sequence of Bacillus sp Strain 36R Isolated from saline sediment at Atanasia, Sonora, Mexico.</title>
        <authorList>
            <person name="Sanchez Diaz R."/>
            <person name="Quiroz Macias M.E."/>
            <person name="Ibarra Gamez J.C."/>
            <person name="Enciso Ibarra J."/>
            <person name="Gomez Gil B."/>
            <person name="Galaviz Silva L."/>
        </authorList>
    </citation>
    <scope>NUCLEOTIDE SEQUENCE [LARGE SCALE GENOMIC DNA]</scope>
    <source>
        <strain evidence="1 2">36R_ATNSAL</strain>
    </source>
</reference>
<accession>A0A2A5IDX0</accession>
<dbReference type="Proteomes" id="UP000228754">
    <property type="component" value="Unassembled WGS sequence"/>
</dbReference>
<comment type="caution">
    <text evidence="1">The sequence shown here is derived from an EMBL/GenBank/DDBJ whole genome shotgun (WGS) entry which is preliminary data.</text>
</comment>
<sequence length="125" mass="14546">MNSEEARSYFQKEGLRYEDITEGDICILVMLLNTHIKRAVKTKAMSTDTMRMSQKLNSKYRTNGTLKSCYLYINSHYFTQREAISFNLDGFIGFAGWADSSNRQPIIDAFVEWVDHMKEQLKLIS</sequence>
<dbReference type="OrthoDB" id="2900194at2"/>
<evidence type="ECO:0000313" key="2">
    <source>
        <dbReference type="Proteomes" id="UP000228754"/>
    </source>
</evidence>
<evidence type="ECO:0000313" key="1">
    <source>
        <dbReference type="EMBL" id="PCK15530.1"/>
    </source>
</evidence>
<proteinExistence type="predicted"/>
<dbReference type="EMBL" id="NKHG01000221">
    <property type="protein sequence ID" value="PCK15530.1"/>
    <property type="molecule type" value="Genomic_DNA"/>
</dbReference>
<dbReference type="AlphaFoldDB" id="A0A2A5IDX0"/>
<organism evidence="1 2">
    <name type="scientific">Bacillus pumilus</name>
    <name type="common">Bacillus mesentericus</name>
    <dbReference type="NCBI Taxonomy" id="1408"/>
    <lineage>
        <taxon>Bacteria</taxon>
        <taxon>Bacillati</taxon>
        <taxon>Bacillota</taxon>
        <taxon>Bacilli</taxon>
        <taxon>Bacillales</taxon>
        <taxon>Bacillaceae</taxon>
        <taxon>Bacillus</taxon>
    </lineage>
</organism>